<feature type="domain" description="Type II secretion system protein GspF" evidence="7">
    <location>
        <begin position="94"/>
        <end position="222"/>
    </location>
</feature>
<protein>
    <submittedName>
        <fullName evidence="9">Unannotated protein</fullName>
    </submittedName>
</protein>
<evidence type="ECO:0000313" key="9">
    <source>
        <dbReference type="EMBL" id="CAB4662022.1"/>
    </source>
</evidence>
<feature type="transmembrane region" description="Helical" evidence="6">
    <location>
        <begin position="208"/>
        <end position="230"/>
    </location>
</feature>
<dbReference type="PANTHER" id="PTHR35007:SF1">
    <property type="entry name" value="PILUS ASSEMBLY PROTEIN"/>
    <property type="match status" value="1"/>
</dbReference>
<dbReference type="InterPro" id="IPR018076">
    <property type="entry name" value="T2SS_GspF_dom"/>
</dbReference>
<dbReference type="GO" id="GO:0005886">
    <property type="term" value="C:plasma membrane"/>
    <property type="evidence" value="ECO:0007669"/>
    <property type="project" value="UniProtKB-SubCell"/>
</dbReference>
<feature type="transmembrane region" description="Helical" evidence="6">
    <location>
        <begin position="27"/>
        <end position="46"/>
    </location>
</feature>
<keyword evidence="2" id="KW-1003">Cell membrane</keyword>
<keyword evidence="5 6" id="KW-0472">Membrane</keyword>
<evidence type="ECO:0000256" key="6">
    <source>
        <dbReference type="SAM" id="Phobius"/>
    </source>
</evidence>
<evidence type="ECO:0000256" key="1">
    <source>
        <dbReference type="ARBA" id="ARBA00004651"/>
    </source>
</evidence>
<reference evidence="9" key="1">
    <citation type="submission" date="2020-05" db="EMBL/GenBank/DDBJ databases">
        <authorList>
            <person name="Chiriac C."/>
            <person name="Salcher M."/>
            <person name="Ghai R."/>
            <person name="Kavagutti S V."/>
        </authorList>
    </citation>
    <scope>NUCLEOTIDE SEQUENCE</scope>
</reference>
<evidence type="ECO:0000256" key="5">
    <source>
        <dbReference type="ARBA" id="ARBA00023136"/>
    </source>
</evidence>
<dbReference type="Pfam" id="PF00482">
    <property type="entry name" value="T2SSF"/>
    <property type="match status" value="1"/>
</dbReference>
<feature type="transmembrane region" description="Helical" evidence="6">
    <location>
        <begin position="52"/>
        <end position="73"/>
    </location>
</feature>
<keyword evidence="3 6" id="KW-0812">Transmembrane</keyword>
<comment type="subcellular location">
    <subcellularLocation>
        <location evidence="1">Cell membrane</location>
        <topology evidence="1">Multi-pass membrane protein</topology>
    </subcellularLocation>
</comment>
<dbReference type="EMBL" id="CAEZWV010000003">
    <property type="protein sequence ID" value="CAB4662022.1"/>
    <property type="molecule type" value="Genomic_DNA"/>
</dbReference>
<dbReference type="PANTHER" id="PTHR35007">
    <property type="entry name" value="INTEGRAL MEMBRANE PROTEIN-RELATED"/>
    <property type="match status" value="1"/>
</dbReference>
<organism evidence="9">
    <name type="scientific">freshwater metagenome</name>
    <dbReference type="NCBI Taxonomy" id="449393"/>
    <lineage>
        <taxon>unclassified sequences</taxon>
        <taxon>metagenomes</taxon>
        <taxon>ecological metagenomes</taxon>
    </lineage>
</organism>
<dbReference type="EMBL" id="CAEZVQ010000047">
    <property type="protein sequence ID" value="CAB4633843.1"/>
    <property type="molecule type" value="Genomic_DNA"/>
</dbReference>
<sequence>MRDTNFVLSPQHVHVLGISPDLLSRRCATRAVVACGSVFLLVLFLRTQGISLSFSFVVVFIVGAPLAAWTMTISQLRKMATKLQRDMDLSVAVFLDLINVLLAGGAGVETAMIAAAGAGDGWGFEQLRTAMARAQSSRRSYWEALRETGEAFGIESLEEVANSVQLAGEHGARIRQSLAAKAASLRIRNLARIEHEAEQRTERMGIPVVLLFIGFILLVGYPAFAGTVAAL</sequence>
<evidence type="ECO:0000256" key="4">
    <source>
        <dbReference type="ARBA" id="ARBA00022989"/>
    </source>
</evidence>
<evidence type="ECO:0000313" key="8">
    <source>
        <dbReference type="EMBL" id="CAB4633843.1"/>
    </source>
</evidence>
<evidence type="ECO:0000256" key="3">
    <source>
        <dbReference type="ARBA" id="ARBA00022692"/>
    </source>
</evidence>
<name>A0A6J6LJX8_9ZZZZ</name>
<evidence type="ECO:0000259" key="7">
    <source>
        <dbReference type="Pfam" id="PF00482"/>
    </source>
</evidence>
<accession>A0A6J6LJX8</accession>
<evidence type="ECO:0000256" key="2">
    <source>
        <dbReference type="ARBA" id="ARBA00022475"/>
    </source>
</evidence>
<proteinExistence type="predicted"/>
<keyword evidence="4 6" id="KW-1133">Transmembrane helix</keyword>
<gene>
    <name evidence="8" type="ORF">UFOPK2086_00514</name>
    <name evidence="9" type="ORF">UFOPK2295_00244</name>
</gene>
<dbReference type="AlphaFoldDB" id="A0A6J6LJX8"/>